<sequence length="125" mass="13393">VLGGISQQPQYTSNPPSTSTFPDKSHREGKGEDRGVFVPPTSSSPLHHPTLFARGTLAQAAPVPESLSPVFDLLTLSFCLASPPSLPTPPELKPDPDTFTDILAYLPTAPSFPPLYILLPQHLPQ</sequence>
<evidence type="ECO:0000313" key="1">
    <source>
        <dbReference type="EMBL" id="KAI4811367.1"/>
    </source>
</evidence>
<dbReference type="EMBL" id="CM043800">
    <property type="protein sequence ID" value="KAI4811367.1"/>
    <property type="molecule type" value="Genomic_DNA"/>
</dbReference>
<feature type="non-terminal residue" evidence="1">
    <location>
        <position position="125"/>
    </location>
</feature>
<reference evidence="1" key="1">
    <citation type="submission" date="2022-05" db="EMBL/GenBank/DDBJ databases">
        <title>Chromosome-level genome of Chaenocephalus aceratus.</title>
        <authorList>
            <person name="Park H."/>
        </authorList>
    </citation>
    <scope>NUCLEOTIDE SEQUENCE</scope>
    <source>
        <strain evidence="1">KU_202001</strain>
    </source>
</reference>
<feature type="non-terminal residue" evidence="1">
    <location>
        <position position="1"/>
    </location>
</feature>
<name>A0ACB9WE53_CHAAC</name>
<dbReference type="Proteomes" id="UP001057452">
    <property type="component" value="Chromosome 16"/>
</dbReference>
<evidence type="ECO:0000313" key="2">
    <source>
        <dbReference type="Proteomes" id="UP001057452"/>
    </source>
</evidence>
<comment type="caution">
    <text evidence="1">The sequence shown here is derived from an EMBL/GenBank/DDBJ whole genome shotgun (WGS) entry which is preliminary data.</text>
</comment>
<accession>A0ACB9WE53</accession>
<protein>
    <submittedName>
        <fullName evidence="1">Uncharacterized protein</fullName>
    </submittedName>
</protein>
<organism evidence="1 2">
    <name type="scientific">Chaenocephalus aceratus</name>
    <name type="common">Blackfin icefish</name>
    <name type="synonym">Chaenichthys aceratus</name>
    <dbReference type="NCBI Taxonomy" id="36190"/>
    <lineage>
        <taxon>Eukaryota</taxon>
        <taxon>Metazoa</taxon>
        <taxon>Chordata</taxon>
        <taxon>Craniata</taxon>
        <taxon>Vertebrata</taxon>
        <taxon>Euteleostomi</taxon>
        <taxon>Actinopterygii</taxon>
        <taxon>Neopterygii</taxon>
        <taxon>Teleostei</taxon>
        <taxon>Neoteleostei</taxon>
        <taxon>Acanthomorphata</taxon>
        <taxon>Eupercaria</taxon>
        <taxon>Perciformes</taxon>
        <taxon>Notothenioidei</taxon>
        <taxon>Channichthyidae</taxon>
        <taxon>Chaenocephalus</taxon>
    </lineage>
</organism>
<gene>
    <name evidence="1" type="ORF">KUCAC02_014277</name>
</gene>
<keyword evidence="2" id="KW-1185">Reference proteome</keyword>
<proteinExistence type="predicted"/>